<dbReference type="GO" id="GO:0016787">
    <property type="term" value="F:hydrolase activity"/>
    <property type="evidence" value="ECO:0007669"/>
    <property type="project" value="UniProtKB-KW"/>
</dbReference>
<protein>
    <submittedName>
        <fullName evidence="2">Dienelactone hydrolase family protein</fullName>
    </submittedName>
</protein>
<feature type="domain" description="Dienelactone hydrolase" evidence="1">
    <location>
        <begin position="20"/>
        <end position="228"/>
    </location>
</feature>
<accession>A0A5B8VHF9</accession>
<name>A0A5B8VHF9_9BACT</name>
<dbReference type="Pfam" id="PF01738">
    <property type="entry name" value="DLH"/>
    <property type="match status" value="1"/>
</dbReference>
<proteinExistence type="predicted"/>
<dbReference type="AlphaFoldDB" id="A0A5B8VHF9"/>
<organism evidence="2 3">
    <name type="scientific">Arachidicoccus ginsenosidivorans</name>
    <dbReference type="NCBI Taxonomy" id="496057"/>
    <lineage>
        <taxon>Bacteria</taxon>
        <taxon>Pseudomonadati</taxon>
        <taxon>Bacteroidota</taxon>
        <taxon>Chitinophagia</taxon>
        <taxon>Chitinophagales</taxon>
        <taxon>Chitinophagaceae</taxon>
        <taxon>Arachidicoccus</taxon>
    </lineage>
</organism>
<evidence type="ECO:0000313" key="3">
    <source>
        <dbReference type="Proteomes" id="UP000321291"/>
    </source>
</evidence>
<dbReference type="Proteomes" id="UP000321291">
    <property type="component" value="Chromosome"/>
</dbReference>
<keyword evidence="2" id="KW-0378">Hydrolase</keyword>
<dbReference type="PANTHER" id="PTHR46623">
    <property type="entry name" value="CARBOXYMETHYLENEBUTENOLIDASE-RELATED"/>
    <property type="match status" value="1"/>
</dbReference>
<keyword evidence="3" id="KW-1185">Reference proteome</keyword>
<dbReference type="EMBL" id="CP042434">
    <property type="protein sequence ID" value="QEC70709.1"/>
    <property type="molecule type" value="Genomic_DNA"/>
</dbReference>
<evidence type="ECO:0000259" key="1">
    <source>
        <dbReference type="Pfam" id="PF01738"/>
    </source>
</evidence>
<dbReference type="InterPro" id="IPR002925">
    <property type="entry name" value="Dienelactn_hydro"/>
</dbReference>
<reference evidence="2 3" key="1">
    <citation type="journal article" date="2017" name="Int. J. Syst. Evol. Microbiol.">
        <title>Arachidicoccus ginsenosidivorans sp. nov., with ginsenoside-converting activity isolated from ginseng cultivating soil.</title>
        <authorList>
            <person name="Siddiqi M.Z."/>
            <person name="Aslam Z."/>
            <person name="Im W.T."/>
        </authorList>
    </citation>
    <scope>NUCLEOTIDE SEQUENCE [LARGE SCALE GENOMIC DNA]</scope>
    <source>
        <strain evidence="2 3">Gsoil 809</strain>
    </source>
</reference>
<evidence type="ECO:0000313" key="2">
    <source>
        <dbReference type="EMBL" id="QEC70709.1"/>
    </source>
</evidence>
<dbReference type="InterPro" id="IPR051049">
    <property type="entry name" value="Dienelactone_hydrolase-like"/>
</dbReference>
<dbReference type="RefSeq" id="WP_146779971.1">
    <property type="nucleotide sequence ID" value="NZ_CP042434.1"/>
</dbReference>
<dbReference type="PANTHER" id="PTHR46623:SF6">
    <property type="entry name" value="ALPHA_BETA-HYDROLASES SUPERFAMILY PROTEIN"/>
    <property type="match status" value="1"/>
</dbReference>
<dbReference type="InterPro" id="IPR029058">
    <property type="entry name" value="AB_hydrolase_fold"/>
</dbReference>
<dbReference type="SUPFAM" id="SSF53474">
    <property type="entry name" value="alpha/beta-Hydrolases"/>
    <property type="match status" value="1"/>
</dbReference>
<dbReference type="OrthoDB" id="9787933at2"/>
<sequence>MHAINQEVVSIKVNGEADPMGAYLAYPTNSGQFPAVIIGMEIFGITDHIKEITNNMAALGYVAIALDFYHRTAPGTDLPYNQQGRTKGLELMHQLKRSEVLLDVKSSIDFLRSRPDVTGKIGCLGFSIGGHIAYLAATQLDIKATACFYAGWLTNTDIALSQPEPTITLTAGIAKNDGYIVYFVGDQDSLVTEDQLKTMEAALGSTKTKFEFVVYPDTKHGFFVTSAPKLSICTPGTMPGDACKNCLRRN</sequence>
<dbReference type="Gene3D" id="3.40.50.1820">
    <property type="entry name" value="alpha/beta hydrolase"/>
    <property type="match status" value="1"/>
</dbReference>
<gene>
    <name evidence="2" type="ORF">FSB73_02375</name>
</gene>
<dbReference type="KEGG" id="agi:FSB73_02375"/>